<dbReference type="InterPro" id="IPR050330">
    <property type="entry name" value="Bact_OuterMem_StrucFunc"/>
</dbReference>
<feature type="signal peptide" evidence="5">
    <location>
        <begin position="1"/>
        <end position="19"/>
    </location>
</feature>
<dbReference type="InterPro" id="IPR036737">
    <property type="entry name" value="OmpA-like_sf"/>
</dbReference>
<dbReference type="InterPro" id="IPR011042">
    <property type="entry name" value="6-blade_b-propeller_TolB-like"/>
</dbReference>
<dbReference type="PANTHER" id="PTHR30329:SF21">
    <property type="entry name" value="LIPOPROTEIN YIAD-RELATED"/>
    <property type="match status" value="1"/>
</dbReference>
<dbReference type="GO" id="GO:0009279">
    <property type="term" value="C:cell outer membrane"/>
    <property type="evidence" value="ECO:0007669"/>
    <property type="project" value="UniProtKB-SubCell"/>
</dbReference>
<dbReference type="Pfam" id="PF00691">
    <property type="entry name" value="OmpA"/>
    <property type="match status" value="1"/>
</dbReference>
<dbReference type="InterPro" id="IPR006665">
    <property type="entry name" value="OmpA-like"/>
</dbReference>
<dbReference type="Gene3D" id="2.120.10.30">
    <property type="entry name" value="TolB, C-terminal domain"/>
    <property type="match status" value="1"/>
</dbReference>
<evidence type="ECO:0000313" key="8">
    <source>
        <dbReference type="Proteomes" id="UP000619078"/>
    </source>
</evidence>
<sequence length="655" mass="74384">MKKIIFTILMLALLQGVNAQYSGKDDPKILGDKAFNNKDYYEAAFYYRKSAEGLSLITRQAIPYSAGSKSVTKGKPEDRAYICFKLGESYRLYENYLEAEPWYYRVMNENYEAKYPLSRLYYGICLRANQRFDEAIAQLSQFNMAYKGDAKYNALAVKEISNCRFAKEQYQYPILIDVAKRKGSWNSDGSDYALVQRDGNNYFTSSRFVKEDKKHLNRVYKISNERSADPAVIKFPGDDRISDLEYGTPSFSADGQRMYFTRWFKEGVKTTHYIYCSAYKDGSWLAPQKLNANVNAEGFNTIQPSVTRDGKRLYFTSNKPGGQGMYDIWYADLDSNGNPIGSTNLGKEINTPMDEQGAYFDIANNRLIYSSKGFLGLGGFDFFESVNDGSGWSTPRNMGYPMNSAKDDLYYMPDNKEANKFYISSDRESDCCLNLFEVYDRRHLLTGLVVDCDTHIALEGVKVSFVDSLSKQTVKTMVLGKTGRYSFDVTTRRPYGMVLEKDGYFTKILPAPPLGKTGSDTLFNPEICLQAFKVDKPITIKNVLYDYNKATLRPESKLVLNDLVTILKDNPGIKVELGSHTDSKGTQPYNHRLSYKRAQACVDYIISMGVADSRIYAKGYGETKPIAPNKLANGKDNPEGRQLNRRTEFTVLKLQ</sequence>
<keyword evidence="8" id="KW-1185">Reference proteome</keyword>
<feature type="chain" id="PRO_5036910796" evidence="5">
    <location>
        <begin position="20"/>
        <end position="655"/>
    </location>
</feature>
<evidence type="ECO:0000256" key="3">
    <source>
        <dbReference type="ARBA" id="ARBA00023237"/>
    </source>
</evidence>
<dbReference type="InterPro" id="IPR011659">
    <property type="entry name" value="WD40"/>
</dbReference>
<accession>A0A926NU53</accession>
<dbReference type="RefSeq" id="WP_191165858.1">
    <property type="nucleotide sequence ID" value="NZ_JACWMX010000011.1"/>
</dbReference>
<dbReference type="InterPro" id="IPR006664">
    <property type="entry name" value="OMP_bac"/>
</dbReference>
<comment type="caution">
    <text evidence="7">The sequence shown here is derived from an EMBL/GenBank/DDBJ whole genome shotgun (WGS) entry which is preliminary data.</text>
</comment>
<evidence type="ECO:0000256" key="5">
    <source>
        <dbReference type="SAM" id="SignalP"/>
    </source>
</evidence>
<keyword evidence="2 4" id="KW-0472">Membrane</keyword>
<dbReference type="InterPro" id="IPR011990">
    <property type="entry name" value="TPR-like_helical_dom_sf"/>
</dbReference>
<proteinExistence type="predicted"/>
<dbReference type="Gene3D" id="3.30.1330.60">
    <property type="entry name" value="OmpA-like domain"/>
    <property type="match status" value="1"/>
</dbReference>
<evidence type="ECO:0000256" key="2">
    <source>
        <dbReference type="ARBA" id="ARBA00023136"/>
    </source>
</evidence>
<reference evidence="7" key="1">
    <citation type="submission" date="2020-09" db="EMBL/GenBank/DDBJ databases">
        <title>Novel species of Mucilaginibacter isolated from a glacier on the Tibetan Plateau.</title>
        <authorList>
            <person name="Liu Q."/>
            <person name="Xin Y.-H."/>
        </authorList>
    </citation>
    <scope>NUCLEOTIDE SEQUENCE</scope>
    <source>
        <strain evidence="7">ZB1P21</strain>
    </source>
</reference>
<dbReference type="CDD" id="cd07185">
    <property type="entry name" value="OmpA_C-like"/>
    <property type="match status" value="1"/>
</dbReference>
<dbReference type="Pfam" id="PF07676">
    <property type="entry name" value="PD40"/>
    <property type="match status" value="2"/>
</dbReference>
<keyword evidence="5" id="KW-0732">Signal</keyword>
<feature type="domain" description="OmpA-like" evidence="6">
    <location>
        <begin position="530"/>
        <end position="655"/>
    </location>
</feature>
<evidence type="ECO:0000256" key="4">
    <source>
        <dbReference type="PROSITE-ProRule" id="PRU00473"/>
    </source>
</evidence>
<gene>
    <name evidence="7" type="ORF">IDJ76_19655</name>
</gene>
<protein>
    <submittedName>
        <fullName evidence="7">OmpA family protein</fullName>
    </submittedName>
</protein>
<dbReference type="SUPFAM" id="SSF82171">
    <property type="entry name" value="DPP6 N-terminal domain-like"/>
    <property type="match status" value="1"/>
</dbReference>
<dbReference type="SUPFAM" id="SSF103088">
    <property type="entry name" value="OmpA-like"/>
    <property type="match status" value="1"/>
</dbReference>
<dbReference type="Proteomes" id="UP000619078">
    <property type="component" value="Unassembled WGS sequence"/>
</dbReference>
<dbReference type="PRINTS" id="PR01021">
    <property type="entry name" value="OMPADOMAIN"/>
</dbReference>
<evidence type="ECO:0000256" key="1">
    <source>
        <dbReference type="ARBA" id="ARBA00004442"/>
    </source>
</evidence>
<dbReference type="PANTHER" id="PTHR30329">
    <property type="entry name" value="STATOR ELEMENT OF FLAGELLAR MOTOR COMPLEX"/>
    <property type="match status" value="1"/>
</dbReference>
<dbReference type="AlphaFoldDB" id="A0A926NU53"/>
<dbReference type="SUPFAM" id="SSF48452">
    <property type="entry name" value="TPR-like"/>
    <property type="match status" value="1"/>
</dbReference>
<dbReference type="EMBL" id="JACWMX010000011">
    <property type="protein sequence ID" value="MBD1395328.1"/>
    <property type="molecule type" value="Genomic_DNA"/>
</dbReference>
<name>A0A926NU53_9SPHI</name>
<keyword evidence="3" id="KW-0998">Cell outer membrane</keyword>
<dbReference type="Gene3D" id="1.25.40.10">
    <property type="entry name" value="Tetratricopeptide repeat domain"/>
    <property type="match status" value="1"/>
</dbReference>
<evidence type="ECO:0000259" key="6">
    <source>
        <dbReference type="PROSITE" id="PS51123"/>
    </source>
</evidence>
<comment type="subcellular location">
    <subcellularLocation>
        <location evidence="1">Cell outer membrane</location>
    </subcellularLocation>
</comment>
<organism evidence="7 8">
    <name type="scientific">Mucilaginibacter glaciei</name>
    <dbReference type="NCBI Taxonomy" id="2772109"/>
    <lineage>
        <taxon>Bacteria</taxon>
        <taxon>Pseudomonadati</taxon>
        <taxon>Bacteroidota</taxon>
        <taxon>Sphingobacteriia</taxon>
        <taxon>Sphingobacteriales</taxon>
        <taxon>Sphingobacteriaceae</taxon>
        <taxon>Mucilaginibacter</taxon>
    </lineage>
</organism>
<dbReference type="PROSITE" id="PS51123">
    <property type="entry name" value="OMPA_2"/>
    <property type="match status" value="1"/>
</dbReference>
<evidence type="ECO:0000313" key="7">
    <source>
        <dbReference type="EMBL" id="MBD1395328.1"/>
    </source>
</evidence>